<dbReference type="PANTHER" id="PTHR36509">
    <property type="entry name" value="BLL3101 PROTEIN"/>
    <property type="match status" value="1"/>
</dbReference>
<keyword evidence="2" id="KW-1185">Reference proteome</keyword>
<accession>A3HW96</accession>
<dbReference type="RefSeq" id="WP_008202466.1">
    <property type="nucleotide sequence ID" value="NZ_CM001023.1"/>
</dbReference>
<evidence type="ECO:0000313" key="2">
    <source>
        <dbReference type="Proteomes" id="UP000003919"/>
    </source>
</evidence>
<comment type="caution">
    <text evidence="1">The sequence shown here is derived from an EMBL/GenBank/DDBJ whole genome shotgun (WGS) entry which is preliminary data.</text>
</comment>
<sequence>MRILILFSILAQLLSGCNSSNKKNKTEKLSDVKEMTDDQATVSVNEENYALAMADMAMQREFEQGANNTNWHHHYDIMELDKQPAPMMNRDTKYSFSILDGGGDVAITLPETDGRYMSLHIWNHDHVTYKVFYGPGRYVIPASVTSDYFVANVRTQVDSKDPEDVKKSSEFQNQLKIEYLDGYQPKPFRATKWNMDEFNKIHQKYVEIANQQGIMGTMGTIDNPVSLEDRNRGVAIGTGLLPDKDAVYLTGKYDVNKGNKYQVTYAVPEMVNPELGFYSITVYGDDQYLKTDMGSTLSNRDIKLNPDGKSFTITYVFQEDFDNSENQLVIPTETFWINFRVYMPGQSIIDGEYILPTVK</sequence>
<dbReference type="PROSITE" id="PS51257">
    <property type="entry name" value="PROKAR_LIPOPROTEIN"/>
    <property type="match status" value="1"/>
</dbReference>
<dbReference type="InterPro" id="IPR037049">
    <property type="entry name" value="DUF1214_C_sf"/>
</dbReference>
<reference evidence="1 2" key="1">
    <citation type="journal article" date="2011" name="J. Bacteriol.">
        <title>Complete genome sequence of Algoriphagus sp. PR1, bacterial prey of a colony-forming choanoflagellate.</title>
        <authorList>
            <person name="Alegado R.A."/>
            <person name="Ferriera S."/>
            <person name="Nusbaum C."/>
            <person name="Young S.K."/>
            <person name="Zeng Q."/>
            <person name="Imamovic A."/>
            <person name="Fairclough S.R."/>
            <person name="King N."/>
        </authorList>
    </citation>
    <scope>NUCLEOTIDE SEQUENCE [LARGE SCALE GENOMIC DNA]</scope>
    <source>
        <strain evidence="1 2">PR1</strain>
    </source>
</reference>
<organism evidence="1 2">
    <name type="scientific">Algoriphagus machipongonensis</name>
    <dbReference type="NCBI Taxonomy" id="388413"/>
    <lineage>
        <taxon>Bacteria</taxon>
        <taxon>Pseudomonadati</taxon>
        <taxon>Bacteroidota</taxon>
        <taxon>Cytophagia</taxon>
        <taxon>Cytophagales</taxon>
        <taxon>Cyclobacteriaceae</taxon>
        <taxon>Algoriphagus</taxon>
    </lineage>
</organism>
<evidence type="ECO:0000313" key="1">
    <source>
        <dbReference type="EMBL" id="EAZ80869.1"/>
    </source>
</evidence>
<gene>
    <name evidence="1" type="ORF">ALPR1_17573</name>
</gene>
<dbReference type="EMBL" id="CM001023">
    <property type="protein sequence ID" value="EAZ80869.1"/>
    <property type="molecule type" value="Genomic_DNA"/>
</dbReference>
<dbReference type="STRING" id="388413.ALPR1_17573"/>
<name>A3HW96_9BACT</name>
<protein>
    <submittedName>
        <fullName evidence="1">Soluble lytic murein transglycosylase</fullName>
    </submittedName>
</protein>
<dbReference type="Proteomes" id="UP000003919">
    <property type="component" value="Chromosome"/>
</dbReference>
<dbReference type="SUPFAM" id="SSF160935">
    <property type="entry name" value="VPA0735-like"/>
    <property type="match status" value="1"/>
</dbReference>
<proteinExistence type="predicted"/>
<dbReference type="PANTHER" id="PTHR36509:SF2">
    <property type="entry name" value="BLL3101 PROTEIN"/>
    <property type="match status" value="1"/>
</dbReference>
<dbReference type="EMBL" id="AAXU02000001">
    <property type="protein sequence ID" value="EAZ80869.1"/>
    <property type="molecule type" value="Genomic_DNA"/>
</dbReference>
<dbReference type="AlphaFoldDB" id="A3HW96"/>
<dbReference type="OrthoDB" id="9777345at2"/>
<dbReference type="HOGENOM" id="CLU_057994_1_0_10"/>
<dbReference type="Gene3D" id="2.60.120.600">
    <property type="entry name" value="Domain of unknown function DUF1214, C-terminal domain"/>
    <property type="match status" value="1"/>
</dbReference>
<dbReference type="eggNOG" id="COG5361">
    <property type="taxonomic scope" value="Bacteria"/>
</dbReference>